<gene>
    <name evidence="2" type="ORF">C2G38_2209865</name>
</gene>
<protein>
    <recommendedName>
        <fullName evidence="1">DUF7918 domain-containing protein</fullName>
    </recommendedName>
</protein>
<dbReference type="Pfam" id="PF25534">
    <property type="entry name" value="DUF7918"/>
    <property type="match status" value="1"/>
</dbReference>
<dbReference type="AlphaFoldDB" id="A0A397UNV5"/>
<dbReference type="EMBL" id="QKWP01001420">
    <property type="protein sequence ID" value="RIB09063.1"/>
    <property type="molecule type" value="Genomic_DNA"/>
</dbReference>
<evidence type="ECO:0000259" key="1">
    <source>
        <dbReference type="Pfam" id="PF25534"/>
    </source>
</evidence>
<keyword evidence="3" id="KW-1185">Reference proteome</keyword>
<dbReference type="InterPro" id="IPR057678">
    <property type="entry name" value="DUF7918"/>
</dbReference>
<proteinExistence type="predicted"/>
<reference evidence="2 3" key="1">
    <citation type="submission" date="2018-06" db="EMBL/GenBank/DDBJ databases">
        <title>Comparative genomics reveals the genomic features of Rhizophagus irregularis, R. cerebriforme, R. diaphanum and Gigaspora rosea, and their symbiotic lifestyle signature.</title>
        <authorList>
            <person name="Morin E."/>
            <person name="San Clemente H."/>
            <person name="Chen E.C.H."/>
            <person name="De La Providencia I."/>
            <person name="Hainaut M."/>
            <person name="Kuo A."/>
            <person name="Kohler A."/>
            <person name="Murat C."/>
            <person name="Tang N."/>
            <person name="Roy S."/>
            <person name="Loubradou J."/>
            <person name="Henrissat B."/>
            <person name="Grigoriev I.V."/>
            <person name="Corradi N."/>
            <person name="Roux C."/>
            <person name="Martin F.M."/>
        </authorList>
    </citation>
    <scope>NUCLEOTIDE SEQUENCE [LARGE SCALE GENOMIC DNA]</scope>
    <source>
        <strain evidence="2 3">DAOM 194757</strain>
    </source>
</reference>
<comment type="caution">
    <text evidence="2">The sequence shown here is derived from an EMBL/GenBank/DDBJ whole genome shotgun (WGS) entry which is preliminary data.</text>
</comment>
<evidence type="ECO:0000313" key="3">
    <source>
        <dbReference type="Proteomes" id="UP000266673"/>
    </source>
</evidence>
<accession>A0A397UNV5</accession>
<name>A0A397UNV5_9GLOM</name>
<organism evidence="2 3">
    <name type="scientific">Gigaspora rosea</name>
    <dbReference type="NCBI Taxonomy" id="44941"/>
    <lineage>
        <taxon>Eukaryota</taxon>
        <taxon>Fungi</taxon>
        <taxon>Fungi incertae sedis</taxon>
        <taxon>Mucoromycota</taxon>
        <taxon>Glomeromycotina</taxon>
        <taxon>Glomeromycetes</taxon>
        <taxon>Diversisporales</taxon>
        <taxon>Gigasporaceae</taxon>
        <taxon>Gigaspora</taxon>
    </lineage>
</organism>
<sequence length="302" mass="34887">MKLDDFSLEILVNGKPLQEFTEKISNNNVMTTGPSYLRKGISAPEEPSLLTHYAAVQEFGTRYTIKFSVPPSCCSTESPIKVFLYVDGEFDYSYTDLNPTRLNETRTCFWSKNRDKIYYFKFDPTIWSEEKDGINNISIQKRCLFGGPGAISAYFYRAERVPWNVSPPPDYDVESAVIPENNDTRAIKLTTQYEVRRVPNPSITRFSTYLQEKGYPLAVLHLHYRAAAWLRARGHDVPFPRPTNQLTMISNNVNLEHNGIKRERIEIKEESDDEVVIFSNIKRPKREQNHEVIVISSDEDED</sequence>
<dbReference type="Proteomes" id="UP000266673">
    <property type="component" value="Unassembled WGS sequence"/>
</dbReference>
<dbReference type="OrthoDB" id="2331373at2759"/>
<feature type="domain" description="DUF7918" evidence="1">
    <location>
        <begin position="8"/>
        <end position="232"/>
    </location>
</feature>
<evidence type="ECO:0000313" key="2">
    <source>
        <dbReference type="EMBL" id="RIB09063.1"/>
    </source>
</evidence>